<dbReference type="RefSeq" id="WP_207029965.1">
    <property type="nucleotide sequence ID" value="NZ_JAFLNM010000003.1"/>
</dbReference>
<dbReference type="EMBL" id="JAFLNM010000003">
    <property type="protein sequence ID" value="MBO0343004.1"/>
    <property type="molecule type" value="Genomic_DNA"/>
</dbReference>
<evidence type="ECO:0000256" key="4">
    <source>
        <dbReference type="SAM" id="SignalP"/>
    </source>
</evidence>
<comment type="caution">
    <text evidence="6">The sequence shown here is derived from an EMBL/GenBank/DDBJ whole genome shotgun (WGS) entry which is preliminary data.</text>
</comment>
<dbReference type="Pfam" id="PF03372">
    <property type="entry name" value="Exo_endo_phos"/>
    <property type="match status" value="1"/>
</dbReference>
<feature type="chain" id="PRO_5045048685" evidence="4">
    <location>
        <begin position="21"/>
        <end position="272"/>
    </location>
</feature>
<dbReference type="PANTHER" id="PTHR11371">
    <property type="entry name" value="DEOXYRIBONUCLEASE"/>
    <property type="match status" value="1"/>
</dbReference>
<keyword evidence="3" id="KW-0378">Hydrolase</keyword>
<keyword evidence="4" id="KW-0732">Signal</keyword>
<reference evidence="6 7" key="1">
    <citation type="submission" date="2021-03" db="EMBL/GenBank/DDBJ databases">
        <title>Muricauda lutimaris sp. nov. and Muricauda ruestringensis sp. nov, two marine members of the Flavobacteriaceae isolated from deep sea sediments of Western Pacific.</title>
        <authorList>
            <person name="Zhao S."/>
            <person name="Liu R."/>
        </authorList>
    </citation>
    <scope>NUCLEOTIDE SEQUENCE [LARGE SCALE GENOMIC DNA]</scope>
    <source>
        <strain evidence="6 7">BC31-3-A3</strain>
    </source>
</reference>
<dbReference type="SUPFAM" id="SSF56219">
    <property type="entry name" value="DNase I-like"/>
    <property type="match status" value="1"/>
</dbReference>
<evidence type="ECO:0000256" key="2">
    <source>
        <dbReference type="ARBA" id="ARBA00022722"/>
    </source>
</evidence>
<dbReference type="Proteomes" id="UP000664807">
    <property type="component" value="Unassembled WGS sequence"/>
</dbReference>
<dbReference type="InterPro" id="IPR036691">
    <property type="entry name" value="Endo/exonu/phosph_ase_sf"/>
</dbReference>
<protein>
    <submittedName>
        <fullName evidence="6">Endonuclease/exonuclease/phosphatase family protein</fullName>
    </submittedName>
</protein>
<feature type="signal peptide" evidence="4">
    <location>
        <begin position="1"/>
        <end position="20"/>
    </location>
</feature>
<dbReference type="InterPro" id="IPR016202">
    <property type="entry name" value="DNase_I"/>
</dbReference>
<dbReference type="Gene3D" id="3.60.10.10">
    <property type="entry name" value="Endonuclease/exonuclease/phosphatase"/>
    <property type="match status" value="1"/>
</dbReference>
<evidence type="ECO:0000259" key="5">
    <source>
        <dbReference type="Pfam" id="PF03372"/>
    </source>
</evidence>
<gene>
    <name evidence="6" type="ORF">J0654_15220</name>
</gene>
<evidence type="ECO:0000313" key="6">
    <source>
        <dbReference type="EMBL" id="MBO0343004.1"/>
    </source>
</evidence>
<dbReference type="CDD" id="cd10283">
    <property type="entry name" value="MnuA_DNase1-like"/>
    <property type="match status" value="1"/>
</dbReference>
<dbReference type="GO" id="GO:0004519">
    <property type="term" value="F:endonuclease activity"/>
    <property type="evidence" value="ECO:0007669"/>
    <property type="project" value="UniProtKB-KW"/>
</dbReference>
<keyword evidence="2" id="KW-0540">Nuclease</keyword>
<accession>A0ABS3FIN4</accession>
<organism evidence="6 7">
    <name type="scientific">Flagellimonas profundi</name>
    <dbReference type="NCBI Taxonomy" id="2915620"/>
    <lineage>
        <taxon>Bacteria</taxon>
        <taxon>Pseudomonadati</taxon>
        <taxon>Bacteroidota</taxon>
        <taxon>Flavobacteriia</taxon>
        <taxon>Flavobacteriales</taxon>
        <taxon>Flavobacteriaceae</taxon>
        <taxon>Flagellimonas</taxon>
    </lineage>
</organism>
<dbReference type="PANTHER" id="PTHR11371:SF31">
    <property type="entry name" value="EXTRACELLULAR NUCLEASE"/>
    <property type="match status" value="1"/>
</dbReference>
<sequence>MLKRLTLAILLLIYHCVAFSQNSEISLISWNIKDFGRTKNTEELNEIAEIVRDADILAIQEVVAGYGGAQAVAKLSDILNRKGAKWDYVISNPTNSPKYVTERYAIIWKTKHIKIKNRGWLISELDSLIDREPFLLDFYTQGRNFTLINFHSRPYNKDPESEIKALSNFTIDSLNTVPLIVAGDFNVDEKMPVFNRLKNSGYKSAITNQKTTLKWECDKNEYLNYPIDNVFYSRDIQKIKGDVIDFVRFCENLEKARKLSDHLPIVLTFKIK</sequence>
<proteinExistence type="inferred from homology"/>
<evidence type="ECO:0000256" key="1">
    <source>
        <dbReference type="ARBA" id="ARBA00007359"/>
    </source>
</evidence>
<keyword evidence="7" id="KW-1185">Reference proteome</keyword>
<comment type="similarity">
    <text evidence="1">Belongs to the DNase I family.</text>
</comment>
<evidence type="ECO:0000313" key="7">
    <source>
        <dbReference type="Proteomes" id="UP000664807"/>
    </source>
</evidence>
<feature type="domain" description="Endonuclease/exonuclease/phosphatase" evidence="5">
    <location>
        <begin position="28"/>
        <end position="262"/>
    </location>
</feature>
<evidence type="ECO:0000256" key="3">
    <source>
        <dbReference type="ARBA" id="ARBA00022801"/>
    </source>
</evidence>
<dbReference type="SMART" id="SM00476">
    <property type="entry name" value="DNaseIc"/>
    <property type="match status" value="1"/>
</dbReference>
<dbReference type="InterPro" id="IPR005135">
    <property type="entry name" value="Endo/exonuclease/phosphatase"/>
</dbReference>
<keyword evidence="6" id="KW-0255">Endonuclease</keyword>
<name>A0ABS3FIN4_9FLAO</name>